<reference evidence="2" key="2">
    <citation type="submission" date="2023-05" db="EMBL/GenBank/DDBJ databases">
        <authorList>
            <person name="Schelkunov M.I."/>
        </authorList>
    </citation>
    <scope>NUCLEOTIDE SEQUENCE</scope>
    <source>
        <strain evidence="2">Hsosn_3</strain>
        <tissue evidence="2">Leaf</tissue>
    </source>
</reference>
<comment type="caution">
    <text evidence="2">The sequence shown here is derived from an EMBL/GenBank/DDBJ whole genome shotgun (WGS) entry which is preliminary data.</text>
</comment>
<dbReference type="Proteomes" id="UP001237642">
    <property type="component" value="Unassembled WGS sequence"/>
</dbReference>
<feature type="region of interest" description="Disordered" evidence="1">
    <location>
        <begin position="69"/>
        <end position="88"/>
    </location>
</feature>
<dbReference type="EMBL" id="JAUIZM010000006">
    <property type="protein sequence ID" value="KAK1380065.1"/>
    <property type="molecule type" value="Genomic_DNA"/>
</dbReference>
<evidence type="ECO:0000313" key="2">
    <source>
        <dbReference type="EMBL" id="KAK1380065.1"/>
    </source>
</evidence>
<name>A0AAD8I9T7_9APIA</name>
<sequence length="229" mass="25070">MDLELELLGLGSIRTQQQRQLIDDLSNLSSPSMWNNTNSNRFGKTNPTNLEDIFGSPDLSYLSQLQGLSPRVSTRANTPQMQSPTGHQMRQNMNQLRASYPINASSSPSRKPQPTYGFDSSAVVAAVMNSRSSAFAKQRSQSFIDRGAVSHNGPAGFSSAAANSPSMMSTNQPDWSSPTGKLDLGYQEDMNKLRKSASFGFKSGNGGTMNSRMHPSFVDEPDVSWVNHW</sequence>
<keyword evidence="3" id="KW-1185">Reference proteome</keyword>
<accession>A0AAD8I9T7</accession>
<reference evidence="2" key="1">
    <citation type="submission" date="2023-02" db="EMBL/GenBank/DDBJ databases">
        <title>Genome of toxic invasive species Heracleum sosnowskyi carries increased number of genes despite the absence of recent whole-genome duplications.</title>
        <authorList>
            <person name="Schelkunov M."/>
            <person name="Shtratnikova V."/>
            <person name="Makarenko M."/>
            <person name="Klepikova A."/>
            <person name="Omelchenko D."/>
            <person name="Novikova G."/>
            <person name="Obukhova E."/>
            <person name="Bogdanov V."/>
            <person name="Penin A."/>
            <person name="Logacheva M."/>
        </authorList>
    </citation>
    <scope>NUCLEOTIDE SEQUENCE</scope>
    <source>
        <strain evidence="2">Hsosn_3</strain>
        <tissue evidence="2">Leaf</tissue>
    </source>
</reference>
<feature type="region of interest" description="Disordered" evidence="1">
    <location>
        <begin position="150"/>
        <end position="177"/>
    </location>
</feature>
<evidence type="ECO:0000313" key="3">
    <source>
        <dbReference type="Proteomes" id="UP001237642"/>
    </source>
</evidence>
<feature type="compositionally biased region" description="Low complexity" evidence="1">
    <location>
        <begin position="158"/>
        <end position="169"/>
    </location>
</feature>
<evidence type="ECO:0000256" key="1">
    <source>
        <dbReference type="SAM" id="MobiDB-lite"/>
    </source>
</evidence>
<protein>
    <submittedName>
        <fullName evidence="2">Zinc finger CCCH domain-containing protein 29-like protein</fullName>
    </submittedName>
</protein>
<dbReference type="AlphaFoldDB" id="A0AAD8I9T7"/>
<gene>
    <name evidence="2" type="ORF">POM88_026809</name>
</gene>
<organism evidence="2 3">
    <name type="scientific">Heracleum sosnowskyi</name>
    <dbReference type="NCBI Taxonomy" id="360622"/>
    <lineage>
        <taxon>Eukaryota</taxon>
        <taxon>Viridiplantae</taxon>
        <taxon>Streptophyta</taxon>
        <taxon>Embryophyta</taxon>
        <taxon>Tracheophyta</taxon>
        <taxon>Spermatophyta</taxon>
        <taxon>Magnoliopsida</taxon>
        <taxon>eudicotyledons</taxon>
        <taxon>Gunneridae</taxon>
        <taxon>Pentapetalae</taxon>
        <taxon>asterids</taxon>
        <taxon>campanulids</taxon>
        <taxon>Apiales</taxon>
        <taxon>Apiaceae</taxon>
        <taxon>Apioideae</taxon>
        <taxon>apioid superclade</taxon>
        <taxon>Tordylieae</taxon>
        <taxon>Tordyliinae</taxon>
        <taxon>Heracleum</taxon>
    </lineage>
</organism>
<proteinExistence type="predicted"/>